<dbReference type="GO" id="GO:0016787">
    <property type="term" value="F:hydrolase activity"/>
    <property type="evidence" value="ECO:0007669"/>
    <property type="project" value="UniProtKB-KW"/>
</dbReference>
<dbReference type="Gene3D" id="1.20.1440.110">
    <property type="entry name" value="acylaminoacyl peptidase"/>
    <property type="match status" value="1"/>
</dbReference>
<gene>
    <name evidence="3" type="ORF">F9L07_20395</name>
</gene>
<dbReference type="Proteomes" id="UP000449906">
    <property type="component" value="Unassembled WGS sequence"/>
</dbReference>
<reference evidence="3 4" key="1">
    <citation type="submission" date="2019-09" db="EMBL/GenBank/DDBJ databases">
        <title>Pimelobacter sp. isolated from Paulinella.</title>
        <authorList>
            <person name="Jeong S.E."/>
        </authorList>
    </citation>
    <scope>NUCLEOTIDE SEQUENCE [LARGE SCALE GENOMIC DNA]</scope>
    <source>
        <strain evidence="3 4">Pch-N</strain>
    </source>
</reference>
<evidence type="ECO:0000256" key="1">
    <source>
        <dbReference type="ARBA" id="ARBA00008645"/>
    </source>
</evidence>
<comment type="caution">
    <text evidence="3">The sequence shown here is derived from an EMBL/GenBank/DDBJ whole genome shotgun (WGS) entry which is preliminary data.</text>
</comment>
<dbReference type="PANTHER" id="PTHR22946:SF12">
    <property type="entry name" value="CONIDIAL PIGMENT BIOSYNTHESIS PROTEIN AYG1 (AFU_ORTHOLOGUE AFUA_2G17550)"/>
    <property type="match status" value="1"/>
</dbReference>
<keyword evidence="3" id="KW-0378">Hydrolase</keyword>
<dbReference type="AlphaFoldDB" id="A0A7J5DVP9"/>
<dbReference type="InterPro" id="IPR022742">
    <property type="entry name" value="Hydrolase_4"/>
</dbReference>
<dbReference type="EMBL" id="WBVM01000002">
    <property type="protein sequence ID" value="KAB2809393.1"/>
    <property type="molecule type" value="Genomic_DNA"/>
</dbReference>
<protein>
    <submittedName>
        <fullName evidence="3">Alpha/beta hydrolase</fullName>
    </submittedName>
</protein>
<dbReference type="SUPFAM" id="SSF53474">
    <property type="entry name" value="alpha/beta-Hydrolases"/>
    <property type="match status" value="1"/>
</dbReference>
<accession>A0A7J5DVP9</accession>
<evidence type="ECO:0000313" key="4">
    <source>
        <dbReference type="Proteomes" id="UP000449906"/>
    </source>
</evidence>
<dbReference type="PANTHER" id="PTHR22946">
    <property type="entry name" value="DIENELACTONE HYDROLASE DOMAIN-CONTAINING PROTEIN-RELATED"/>
    <property type="match status" value="1"/>
</dbReference>
<dbReference type="Pfam" id="PF12146">
    <property type="entry name" value="Hydrolase_4"/>
    <property type="match status" value="1"/>
</dbReference>
<feature type="domain" description="Serine aminopeptidase S33" evidence="2">
    <location>
        <begin position="184"/>
        <end position="307"/>
    </location>
</feature>
<organism evidence="3 4">
    <name type="scientific">Nocardioides simplex</name>
    <name type="common">Arthrobacter simplex</name>
    <dbReference type="NCBI Taxonomy" id="2045"/>
    <lineage>
        <taxon>Bacteria</taxon>
        <taxon>Bacillati</taxon>
        <taxon>Actinomycetota</taxon>
        <taxon>Actinomycetes</taxon>
        <taxon>Propionibacteriales</taxon>
        <taxon>Nocardioidaceae</taxon>
        <taxon>Pimelobacter</taxon>
    </lineage>
</organism>
<dbReference type="Gene3D" id="3.40.50.1820">
    <property type="entry name" value="alpha/beta hydrolase"/>
    <property type="match status" value="1"/>
</dbReference>
<dbReference type="InterPro" id="IPR050261">
    <property type="entry name" value="FrsA_esterase"/>
</dbReference>
<sequence>MRSLSAGSTTPGKWSSPARSCWWPCTSTGCGNDSSPAGPDPRLPPMREALSVSSTETPDAGVAEMAAATRSRAVAAGIDVHEYDAVTGALTSLDRWSDSFRDVAAGYVRTAVAAREKGLAVTSGEAFLAASAWYYFAGSWPSPRTGTYQEAAQAQSAALAVLDPGAERLEGELFRGVLRRPAQESAALVVLVPGLDGAKEELWSLAEALLARGCATFVLDGPGQGELVGVQPPTTDYPAVVREALDVVGARFAEEGRHVRAGILACSLGGLYATATLAEEPRLRAGVIVSGLVRAPAYDDLPPLIQGLLTVRAGDEESARRFAGSLDVADAASAIDVPLLVVDGDADPLVHGDFTGRWLAEHVPGAERRVVAGGDHNIANARGRWLPAAADWLAQQLGAPVVSAVPA</sequence>
<dbReference type="PROSITE" id="PS51257">
    <property type="entry name" value="PROKAR_LIPOPROTEIN"/>
    <property type="match status" value="1"/>
</dbReference>
<evidence type="ECO:0000259" key="2">
    <source>
        <dbReference type="Pfam" id="PF12146"/>
    </source>
</evidence>
<dbReference type="InterPro" id="IPR029058">
    <property type="entry name" value="AB_hydrolase_fold"/>
</dbReference>
<comment type="similarity">
    <text evidence="1">Belongs to the AB hydrolase superfamily.</text>
</comment>
<evidence type="ECO:0000313" key="3">
    <source>
        <dbReference type="EMBL" id="KAB2809393.1"/>
    </source>
</evidence>
<proteinExistence type="inferred from homology"/>
<name>A0A7J5DVP9_NOCSI</name>